<evidence type="ECO:0000256" key="1">
    <source>
        <dbReference type="ARBA" id="ARBA00010617"/>
    </source>
</evidence>
<dbReference type="GO" id="GO:0005506">
    <property type="term" value="F:iron ion binding"/>
    <property type="evidence" value="ECO:0007669"/>
    <property type="project" value="InterPro"/>
</dbReference>
<dbReference type="RefSeq" id="WP_425473466.1">
    <property type="nucleotide sequence ID" value="NZ_CP009922.3"/>
</dbReference>
<dbReference type="GO" id="GO:0020037">
    <property type="term" value="F:heme binding"/>
    <property type="evidence" value="ECO:0007669"/>
    <property type="project" value="InterPro"/>
</dbReference>
<dbReference type="GO" id="GO:0004497">
    <property type="term" value="F:monooxygenase activity"/>
    <property type="evidence" value="ECO:0007669"/>
    <property type="project" value="InterPro"/>
</dbReference>
<dbReference type="AlphaFoldDB" id="A0A0F7FVN9"/>
<dbReference type="PANTHER" id="PTHR46696:SF1">
    <property type="entry name" value="CYTOCHROME P450 YJIB-RELATED"/>
    <property type="match status" value="1"/>
</dbReference>
<dbReference type="PATRIC" id="fig|408015.6.peg.3282"/>
<keyword evidence="4" id="KW-1185">Reference proteome</keyword>
<dbReference type="SUPFAM" id="SSF48264">
    <property type="entry name" value="Cytochrome P450"/>
    <property type="match status" value="1"/>
</dbReference>
<evidence type="ECO:0000313" key="4">
    <source>
        <dbReference type="Proteomes" id="UP000034034"/>
    </source>
</evidence>
<sequence length="425" mass="46448">MTSPQHPPTAGGTTPPPGCPAHAGAVPLSGPRFQTEPAELYREMRRDHGALAPVTLAGDVPAWLALGYRELHQIYSDPVLFSRDSRHWRLWDTIPADWPLRPMVDHSFDSVLWTTGERHSQRIAMTENALEGVDGFELRRTAEEIADRLIDAFCGQGEAELISQYATLLPALTLVRACGYQDDEGPGLAHSINEFLNGTEESLKAFRHFHAATYALVDARQQAASADIASRMLAHGGYGREEIVQDLAVIIVSGQQPTADWIGNSLRLMLTDDRFAASLTGGRHSVNEAMNEVLWEDAPLQNSVARFATRDVQLGGQHIRAGDMVIMGIASAHHDPQIRTGGTSFTGGNNANFAFGHGDHRCPYPAQEIGETIARTGIEVLLDRLPDVELSIPEAALVWRPSVWMRGLTALPVRFTPAPAARSIR</sequence>
<dbReference type="HOGENOM" id="CLU_033716_1_2_11"/>
<dbReference type="CDD" id="cd20623">
    <property type="entry name" value="CYP_unk"/>
    <property type="match status" value="1"/>
</dbReference>
<dbReference type="GO" id="GO:0016705">
    <property type="term" value="F:oxidoreductase activity, acting on paired donors, with incorporation or reduction of molecular oxygen"/>
    <property type="evidence" value="ECO:0007669"/>
    <property type="project" value="InterPro"/>
</dbReference>
<reference evidence="3" key="1">
    <citation type="submission" date="2019-08" db="EMBL/GenBank/DDBJ databases">
        <title>Complete genome sequence of a mangrove-derived Streptomyces xiamenensis.</title>
        <authorList>
            <person name="Xu J."/>
        </authorList>
    </citation>
    <scope>NUCLEOTIDE SEQUENCE</scope>
    <source>
        <strain evidence="3">318</strain>
    </source>
</reference>
<organism evidence="3 4">
    <name type="scientific">Streptomyces xiamenensis</name>
    <dbReference type="NCBI Taxonomy" id="408015"/>
    <lineage>
        <taxon>Bacteria</taxon>
        <taxon>Bacillati</taxon>
        <taxon>Actinomycetota</taxon>
        <taxon>Actinomycetes</taxon>
        <taxon>Kitasatosporales</taxon>
        <taxon>Streptomycetaceae</taxon>
        <taxon>Streptomyces</taxon>
    </lineage>
</organism>
<dbReference type="Gene3D" id="1.10.630.10">
    <property type="entry name" value="Cytochrome P450"/>
    <property type="match status" value="1"/>
</dbReference>
<name>A0A0F7FVN9_9ACTN</name>
<dbReference type="EMBL" id="CP009922">
    <property type="protein sequence ID" value="AKG44627.1"/>
    <property type="molecule type" value="Genomic_DNA"/>
</dbReference>
<accession>A0A0F7FVN9</accession>
<dbReference type="InterPro" id="IPR036396">
    <property type="entry name" value="Cyt_P450_sf"/>
</dbReference>
<gene>
    <name evidence="3" type="ORF">SXIM_32430</name>
</gene>
<evidence type="ECO:0000313" key="3">
    <source>
        <dbReference type="EMBL" id="AKG44627.1"/>
    </source>
</evidence>
<dbReference type="PANTHER" id="PTHR46696">
    <property type="entry name" value="P450, PUTATIVE (EUROFUNG)-RELATED"/>
    <property type="match status" value="1"/>
</dbReference>
<comment type="similarity">
    <text evidence="1">Belongs to the cytochrome P450 family.</text>
</comment>
<proteinExistence type="inferred from homology"/>
<dbReference type="STRING" id="408015.SXIM_32430"/>
<protein>
    <submittedName>
        <fullName evidence="3">Cytochrome p450</fullName>
    </submittedName>
</protein>
<feature type="region of interest" description="Disordered" evidence="2">
    <location>
        <begin position="1"/>
        <end position="32"/>
    </location>
</feature>
<dbReference type="Proteomes" id="UP000034034">
    <property type="component" value="Chromosome"/>
</dbReference>
<dbReference type="KEGG" id="sxi:SXIM_32430"/>
<evidence type="ECO:0000256" key="2">
    <source>
        <dbReference type="SAM" id="MobiDB-lite"/>
    </source>
</evidence>